<dbReference type="InterPro" id="IPR019587">
    <property type="entry name" value="Polyketide_cyclase/dehydratase"/>
</dbReference>
<dbReference type="Proteomes" id="UP000471293">
    <property type="component" value="Unassembled WGS sequence"/>
</dbReference>
<dbReference type="CDD" id="cd07812">
    <property type="entry name" value="SRPBCC"/>
    <property type="match status" value="1"/>
</dbReference>
<gene>
    <name evidence="1" type="ORF">G3I29_17380</name>
</gene>
<comment type="caution">
    <text evidence="1">The sequence shown here is derived from an EMBL/GenBank/DDBJ whole genome shotgun (WGS) entry which is preliminary data.</text>
</comment>
<dbReference type="SUPFAM" id="SSF55961">
    <property type="entry name" value="Bet v1-like"/>
    <property type="match status" value="1"/>
</dbReference>
<sequence>MSEINDEKMPLFRSRAAIHIAAAPHEVYSVISDLPRSGEWSPECRGGAWVLGEPGAVGAVFQGENVRGPEVVPWAPVVRGGWTTRAEVVAAEPGRSFRWAMHNAAGVTQDSVWGFDVEEDGEGSVLTHHFRMGTATEGVVGITAEMDENGKRRFFAEWGEKIDGDLAATLRRIKDVIEKR</sequence>
<name>A0A6N9U0I1_STRHA</name>
<accession>A0A6N9U0I1</accession>
<organism evidence="1 2">
    <name type="scientific">Streptomyces halstedii</name>
    <dbReference type="NCBI Taxonomy" id="1944"/>
    <lineage>
        <taxon>Bacteria</taxon>
        <taxon>Bacillati</taxon>
        <taxon>Actinomycetota</taxon>
        <taxon>Actinomycetes</taxon>
        <taxon>Kitasatosporales</taxon>
        <taxon>Streptomycetaceae</taxon>
        <taxon>Streptomyces</taxon>
    </lineage>
</organism>
<dbReference type="EMBL" id="JAAGLQ010000360">
    <property type="protein sequence ID" value="NEA17251.1"/>
    <property type="molecule type" value="Genomic_DNA"/>
</dbReference>
<evidence type="ECO:0000313" key="2">
    <source>
        <dbReference type="Proteomes" id="UP000471293"/>
    </source>
</evidence>
<evidence type="ECO:0000313" key="1">
    <source>
        <dbReference type="EMBL" id="NEA17251.1"/>
    </source>
</evidence>
<dbReference type="RefSeq" id="WP_164345784.1">
    <property type="nucleotide sequence ID" value="NZ_JAAGLQ010000360.1"/>
</dbReference>
<dbReference type="Pfam" id="PF10604">
    <property type="entry name" value="Polyketide_cyc2"/>
    <property type="match status" value="1"/>
</dbReference>
<dbReference type="InterPro" id="IPR023393">
    <property type="entry name" value="START-like_dom_sf"/>
</dbReference>
<proteinExistence type="predicted"/>
<protein>
    <submittedName>
        <fullName evidence="1">SRPBCC family protein</fullName>
    </submittedName>
</protein>
<dbReference type="Gene3D" id="3.30.530.20">
    <property type="match status" value="1"/>
</dbReference>
<dbReference type="AlphaFoldDB" id="A0A6N9U0I1"/>
<reference evidence="1 2" key="1">
    <citation type="submission" date="2020-01" db="EMBL/GenBank/DDBJ databases">
        <title>Insect and environment-associated Actinomycetes.</title>
        <authorList>
            <person name="Currrie C."/>
            <person name="Chevrette M."/>
            <person name="Carlson C."/>
            <person name="Stubbendieck R."/>
            <person name="Wendt-Pienkowski E."/>
        </authorList>
    </citation>
    <scope>NUCLEOTIDE SEQUENCE [LARGE SCALE GENOMIC DNA]</scope>
    <source>
        <strain evidence="1 2">SID11342</strain>
    </source>
</reference>